<name>A0A2M4DGT4_ANODA</name>
<dbReference type="AlphaFoldDB" id="A0A2M4DGT4"/>
<organism evidence="2">
    <name type="scientific">Anopheles darlingi</name>
    <name type="common">Mosquito</name>
    <dbReference type="NCBI Taxonomy" id="43151"/>
    <lineage>
        <taxon>Eukaryota</taxon>
        <taxon>Metazoa</taxon>
        <taxon>Ecdysozoa</taxon>
        <taxon>Arthropoda</taxon>
        <taxon>Hexapoda</taxon>
        <taxon>Insecta</taxon>
        <taxon>Pterygota</taxon>
        <taxon>Neoptera</taxon>
        <taxon>Endopterygota</taxon>
        <taxon>Diptera</taxon>
        <taxon>Nematocera</taxon>
        <taxon>Culicoidea</taxon>
        <taxon>Culicidae</taxon>
        <taxon>Anophelinae</taxon>
        <taxon>Anopheles</taxon>
    </lineage>
</organism>
<accession>A0A2M4DGT4</accession>
<evidence type="ECO:0000313" key="2">
    <source>
        <dbReference type="EMBL" id="MBW76358.1"/>
    </source>
</evidence>
<keyword evidence="1" id="KW-0732">Signal</keyword>
<sequence>MMMMMMATVMMLIRLINFGVPEPPVRAKKINISPPPFSFGFAAHHTTNKRRTHAHTHARFRDQRGGKASLFDAAFDAVVY</sequence>
<reference evidence="2" key="1">
    <citation type="submission" date="2018-01" db="EMBL/GenBank/DDBJ databases">
        <title>An insight into the sialome of Amazonian anophelines.</title>
        <authorList>
            <person name="Ribeiro J.M."/>
            <person name="Scarpassa V."/>
            <person name="Calvo E."/>
        </authorList>
    </citation>
    <scope>NUCLEOTIDE SEQUENCE</scope>
</reference>
<protein>
    <submittedName>
        <fullName evidence="2">Putative secreted protein</fullName>
    </submittedName>
</protein>
<dbReference type="EMBL" id="GGFL01012180">
    <property type="protein sequence ID" value="MBW76358.1"/>
    <property type="molecule type" value="Transcribed_RNA"/>
</dbReference>
<feature type="signal peptide" evidence="1">
    <location>
        <begin position="1"/>
        <end position="27"/>
    </location>
</feature>
<proteinExistence type="predicted"/>
<feature type="chain" id="PRO_5014818150" evidence="1">
    <location>
        <begin position="28"/>
        <end position="80"/>
    </location>
</feature>
<evidence type="ECO:0000256" key="1">
    <source>
        <dbReference type="SAM" id="SignalP"/>
    </source>
</evidence>